<reference evidence="1" key="1">
    <citation type="journal article" date="2020" name="Nature">
        <title>Giant virus diversity and host interactions through global metagenomics.</title>
        <authorList>
            <person name="Schulz F."/>
            <person name="Roux S."/>
            <person name="Paez-Espino D."/>
            <person name="Jungbluth S."/>
            <person name="Walsh D.A."/>
            <person name="Denef V.J."/>
            <person name="McMahon K.D."/>
            <person name="Konstantinidis K.T."/>
            <person name="Eloe-Fadrosh E.A."/>
            <person name="Kyrpides N.C."/>
            <person name="Woyke T."/>
        </authorList>
    </citation>
    <scope>NUCLEOTIDE SEQUENCE</scope>
    <source>
        <strain evidence="1">GVMAG-M-3300024258-14</strain>
    </source>
</reference>
<dbReference type="AlphaFoldDB" id="A0A6C0IMS5"/>
<proteinExistence type="predicted"/>
<evidence type="ECO:0000313" key="1">
    <source>
        <dbReference type="EMBL" id="QHT93890.1"/>
    </source>
</evidence>
<organism evidence="1">
    <name type="scientific">viral metagenome</name>
    <dbReference type="NCBI Taxonomy" id="1070528"/>
    <lineage>
        <taxon>unclassified sequences</taxon>
        <taxon>metagenomes</taxon>
        <taxon>organismal metagenomes</taxon>
    </lineage>
</organism>
<sequence>MKEIDDIKPSILKNKNQYKRKIIYFIDFSQFQ</sequence>
<protein>
    <submittedName>
        <fullName evidence="1">Uncharacterized protein</fullName>
    </submittedName>
</protein>
<accession>A0A6C0IMS5</accession>
<dbReference type="EMBL" id="MN740211">
    <property type="protein sequence ID" value="QHT93890.1"/>
    <property type="molecule type" value="Genomic_DNA"/>
</dbReference>
<name>A0A6C0IMS5_9ZZZZ</name>